<reference evidence="7" key="1">
    <citation type="journal article" date="2009" name="PLoS Genet.">
        <title>Organised genome dynamics in the Escherichia coli species results in highly diverse adaptive paths.</title>
        <authorList>
            <person name="Touchon M."/>
            <person name="Hoede C."/>
            <person name="Tenaillon O."/>
            <person name="Barbe V."/>
            <person name="Baeriswyl S."/>
            <person name="Bidet P."/>
            <person name="Bingen E."/>
            <person name="Bonacorsi S."/>
            <person name="Bouchier C."/>
            <person name="Bouvet O."/>
            <person name="Calteau A."/>
            <person name="Chiapello H."/>
            <person name="Clermont O."/>
            <person name="Cruveiller S."/>
            <person name="Danchin A."/>
            <person name="Diard M."/>
            <person name="Dossat C."/>
            <person name="Karoui M.E."/>
            <person name="Frapy E."/>
            <person name="Garry L."/>
            <person name="Ghigo J.M."/>
            <person name="Gilles A.M."/>
            <person name="Johnson J."/>
            <person name="Le Bouguenec C."/>
            <person name="Lescat M."/>
            <person name="Mangenot S."/>
            <person name="Martinez-Jehanne V."/>
            <person name="Matic I."/>
            <person name="Nassif X."/>
            <person name="Oztas S."/>
            <person name="Petit M.A."/>
            <person name="Pichon C."/>
            <person name="Rouy Z."/>
            <person name="Ruf C.S."/>
            <person name="Schneider D."/>
            <person name="Tourret J."/>
            <person name="Vacherie B."/>
            <person name="Vallenet D."/>
            <person name="Medigue C."/>
            <person name="Rocha E.P.C."/>
            <person name="Denamur E."/>
        </authorList>
    </citation>
    <scope>NUCLEOTIDE SEQUENCE [LARGE SCALE GENOMIC DNA]</scope>
    <source>
        <strain evidence="7">ED1a</strain>
    </source>
</reference>
<dbReference type="InterPro" id="IPR052940">
    <property type="entry name" value="Carb_Esterase_6"/>
</dbReference>
<dbReference type="PANTHER" id="PTHR31988">
    <property type="entry name" value="ESTERASE, PUTATIVE (DUF303)-RELATED"/>
    <property type="match status" value="1"/>
</dbReference>
<feature type="domain" description="DUF6645" evidence="5">
    <location>
        <begin position="534"/>
        <end position="650"/>
    </location>
</feature>
<evidence type="ECO:0008006" key="8">
    <source>
        <dbReference type="Google" id="ProtNLM"/>
    </source>
</evidence>
<dbReference type="HOGENOM" id="CLU_014323_1_1_6"/>
<dbReference type="Pfam" id="PF20350">
    <property type="entry name" value="DUF6645"/>
    <property type="match status" value="1"/>
</dbReference>
<dbReference type="PANTHER" id="PTHR31988:SF19">
    <property type="entry name" value="9-O-ACETYL-N-ACETYLNEURAMINIC ACID DEACETYLASE-RELATED"/>
    <property type="match status" value="1"/>
</dbReference>
<proteinExistence type="predicted"/>
<evidence type="ECO:0000256" key="1">
    <source>
        <dbReference type="ARBA" id="ARBA00022801"/>
    </source>
</evidence>
<dbReference type="InterPro" id="IPR036514">
    <property type="entry name" value="SGNH_hydro_sf"/>
</dbReference>
<evidence type="ECO:0000259" key="5">
    <source>
        <dbReference type="Pfam" id="PF20350"/>
    </source>
</evidence>
<evidence type="ECO:0000313" key="7">
    <source>
        <dbReference type="Proteomes" id="UP000000748"/>
    </source>
</evidence>
<evidence type="ECO:0000256" key="2">
    <source>
        <dbReference type="SAM" id="MobiDB-lite"/>
    </source>
</evidence>
<evidence type="ECO:0000259" key="4">
    <source>
        <dbReference type="Pfam" id="PF08410"/>
    </source>
</evidence>
<dbReference type="SUPFAM" id="SSF52266">
    <property type="entry name" value="SGNH hydrolase"/>
    <property type="match status" value="1"/>
</dbReference>
<dbReference type="EMBL" id="CU928162">
    <property type="protein sequence ID" value="CAR07087.1"/>
    <property type="molecule type" value="Genomic_DNA"/>
</dbReference>
<dbReference type="AlphaFoldDB" id="B7MRX3"/>
<keyword evidence="1" id="KW-0378">Hydrolase</keyword>
<accession>B7MRX3</accession>
<feature type="region of interest" description="Disordered" evidence="2">
    <location>
        <begin position="434"/>
        <end position="471"/>
    </location>
</feature>
<dbReference type="GO" id="GO:0016788">
    <property type="term" value="F:hydrolase activity, acting on ester bonds"/>
    <property type="evidence" value="ECO:0007669"/>
    <property type="project" value="UniProtKB-ARBA"/>
</dbReference>
<dbReference type="InterPro" id="IPR046587">
    <property type="entry name" value="DUF6645"/>
</dbReference>
<gene>
    <name evidence="6" type="ordered locus">ECED1_0885</name>
</gene>
<dbReference type="Pfam" id="PF08410">
    <property type="entry name" value="DUF1737"/>
    <property type="match status" value="1"/>
</dbReference>
<evidence type="ECO:0000259" key="3">
    <source>
        <dbReference type="Pfam" id="PF03629"/>
    </source>
</evidence>
<dbReference type="Gene3D" id="3.40.50.1110">
    <property type="entry name" value="SGNH hydrolase"/>
    <property type="match status" value="1"/>
</dbReference>
<name>B7MRX3_ECO81</name>
<dbReference type="Proteomes" id="UP000000748">
    <property type="component" value="Chromosome"/>
</dbReference>
<dbReference type="Pfam" id="PF03629">
    <property type="entry name" value="SASA"/>
    <property type="match status" value="1"/>
</dbReference>
<feature type="domain" description="Sialate O-acetylesterase" evidence="3">
    <location>
        <begin position="169"/>
        <end position="295"/>
    </location>
</feature>
<dbReference type="InterPro" id="IPR005181">
    <property type="entry name" value="SASA"/>
</dbReference>
<protein>
    <recommendedName>
        <fullName evidence="8">DUF1737 domain-containing protein</fullName>
    </recommendedName>
</protein>
<feature type="domain" description="DUF1737" evidence="4">
    <location>
        <begin position="11"/>
        <end position="60"/>
    </location>
</feature>
<evidence type="ECO:0000313" key="6">
    <source>
        <dbReference type="EMBL" id="CAR07087.1"/>
    </source>
</evidence>
<dbReference type="KEGG" id="ecq:ECED1_0885"/>
<sequence>MKNNGVTMVPKHYQLVTAMTNKELAEKLAPMLREGWGLLGGPVSASEPGAPFYLMQALVTDRDLPSAIPVPEGEEKPVPGTTDGYNTGHTTEPEFYYVVPLAGQSNGMAYGEGLPLPDTFDSPDPRIKQLARRSTVTPGGAACTYNDIIPADHCLHDVQDMSSLNHPNADLSKGQYGCVGQGLHIAKKLLAFIPKNAGILLVPCCRGGSAFTSGAEGAFSESSGATAESSLWGVGKPLYNDLLTRTKAALDKNPKNVLLSVVWMLGEFDLKSATYAQYPQLFLNMVNQFRADLSAYAAQCTGGNASLVPWICGDTTYIWKQQYTSQYPVVYGAYQNKEAQKIYFVPLMTDEKGANTPTNLPAEDPDLAEAGYYGAASRSNGNWTSSDRATHFSSWARRGIISDRLATAILMHAGKTVAFLKGAPAPFSVLAIPPATAGSDSTTTESPQPSTPAPQPGAGTQSSPARTTAVAYRADAQEGKLKEQGWTGADGKASVVNDSAAESGKAMRVEKVQGQQTAWKIAHDVPASKAAELLQKGGEIAFRFKIPEGVQLAENRFAMALHWPVSQLPENVVLEGSAGNDMLAAFFIQSDSANLNLMQHKQQNAKLGTFGAFNHNWHNVVFRFAGNNSISVTPVINGQTQAAFNLAKCPAAGLDNDKLLITDITSNQDTYPVLIEYVTVDINNSNAA</sequence>
<organism evidence="6 7">
    <name type="scientific">Escherichia coli O81 (strain ED1a)</name>
    <dbReference type="NCBI Taxonomy" id="585397"/>
    <lineage>
        <taxon>Bacteria</taxon>
        <taxon>Pseudomonadati</taxon>
        <taxon>Pseudomonadota</taxon>
        <taxon>Gammaproteobacteria</taxon>
        <taxon>Enterobacterales</taxon>
        <taxon>Enterobacteriaceae</taxon>
        <taxon>Escherichia</taxon>
    </lineage>
</organism>
<dbReference type="InterPro" id="IPR013619">
    <property type="entry name" value="DUF1737"/>
</dbReference>